<keyword evidence="2" id="KW-1185">Reference proteome</keyword>
<dbReference type="Proteomes" id="UP000827872">
    <property type="component" value="Linkage Group LG11"/>
</dbReference>
<organism evidence="1 2">
    <name type="scientific">Sphaerodactylus townsendi</name>
    <dbReference type="NCBI Taxonomy" id="933632"/>
    <lineage>
        <taxon>Eukaryota</taxon>
        <taxon>Metazoa</taxon>
        <taxon>Chordata</taxon>
        <taxon>Craniata</taxon>
        <taxon>Vertebrata</taxon>
        <taxon>Euteleostomi</taxon>
        <taxon>Lepidosauria</taxon>
        <taxon>Squamata</taxon>
        <taxon>Bifurcata</taxon>
        <taxon>Gekkota</taxon>
        <taxon>Sphaerodactylidae</taxon>
        <taxon>Sphaerodactylus</taxon>
    </lineage>
</organism>
<evidence type="ECO:0000313" key="1">
    <source>
        <dbReference type="EMBL" id="KAH8010894.1"/>
    </source>
</evidence>
<protein>
    <submittedName>
        <fullName evidence="1">Uncharacterized protein</fullName>
    </submittedName>
</protein>
<dbReference type="EMBL" id="CM037624">
    <property type="protein sequence ID" value="KAH8010894.1"/>
    <property type="molecule type" value="Genomic_DNA"/>
</dbReference>
<sequence>MPQAVAKVTTSSNCSRSHAEALPSLLHKQTSAKGRVNVKEKGKREGACLATASPGPEFTPPPPPPSSGVSGAGREKLESTTGPAKGEGVAPRLMDEGKPWAASQSGRSAGERLGAVSGGRPRVTAVLPLWIWRFPSAILVNSKGAGSGQYQVALLAFWEEKAKKQKPSVEEEEGILSMPVEDASAVKSEIITSMVSKTKCLISDLHQFTGAATTFPARMFAKATKNFVREVDCGGDLIPVSRLNDLDKFQLLSLVTKKKKTWCWQKPKYHLLSVTLNDVLAEGDRIKPVVVESDFVKYEGKFEDYVSGSIETSLGKISLGAGRKGIVTSHSSFGNLKKQEADMQNLMKDIQGRTINLRNTFLQQMLERKHEVLCILTERIVTTQKCLISEQIQTEERVASMVGIRTKVIKVSVSENANVMKDSDVILEIPAPTAIAYGVIELYIKRDGQFGSIHE</sequence>
<reference evidence="1" key="1">
    <citation type="submission" date="2021-08" db="EMBL/GenBank/DDBJ databases">
        <title>The first chromosome-level gecko genome reveals the dynamic sex chromosomes of Neotropical dwarf geckos (Sphaerodactylidae: Sphaerodactylus).</title>
        <authorList>
            <person name="Pinto B.J."/>
            <person name="Keating S.E."/>
            <person name="Gamble T."/>
        </authorList>
    </citation>
    <scope>NUCLEOTIDE SEQUENCE</scope>
    <source>
        <strain evidence="1">TG3544</strain>
    </source>
</reference>
<accession>A0ACB8FVA1</accession>
<proteinExistence type="predicted"/>
<gene>
    <name evidence="1" type="ORF">K3G42_015729</name>
</gene>
<evidence type="ECO:0000313" key="2">
    <source>
        <dbReference type="Proteomes" id="UP000827872"/>
    </source>
</evidence>
<comment type="caution">
    <text evidence="1">The sequence shown here is derived from an EMBL/GenBank/DDBJ whole genome shotgun (WGS) entry which is preliminary data.</text>
</comment>
<name>A0ACB8FVA1_9SAUR</name>